<sequence>MRLLHALLLPGVIVFASKVKSIQAYTLLHAGKDVPDDDSYQSGTAATGNGEERDMSSLSKTLKNVIRRMFPASKTTRSMWEAQGATGKAKGLANIAAKKAKVEQQLTKKLESLMAQRQHDGKPPGAFFDSPEYNQMVGFIHKANLGLPPKNALRPVEFIFDKLDPKDQILMIEATTKNADRDAAKLGFQLLGAYMRKNFKPPHA</sequence>
<evidence type="ECO:0000313" key="4">
    <source>
        <dbReference type="Proteomes" id="UP001162060"/>
    </source>
</evidence>
<keyword evidence="2" id="KW-0732">Signal</keyword>
<feature type="chain" id="PRO_5043898041" description="RxLR effector protein" evidence="2">
    <location>
        <begin position="25"/>
        <end position="204"/>
    </location>
</feature>
<dbReference type="AlphaFoldDB" id="A0AAV1VGU8"/>
<gene>
    <name evidence="3" type="ORF">PM001_LOCUS30423</name>
</gene>
<comment type="caution">
    <text evidence="3">The sequence shown here is derived from an EMBL/GenBank/DDBJ whole genome shotgun (WGS) entry which is preliminary data.</text>
</comment>
<accession>A0AAV1VGU8</accession>
<evidence type="ECO:0008006" key="5">
    <source>
        <dbReference type="Google" id="ProtNLM"/>
    </source>
</evidence>
<name>A0AAV1VGU8_9STRA</name>
<feature type="signal peptide" evidence="2">
    <location>
        <begin position="1"/>
        <end position="24"/>
    </location>
</feature>
<evidence type="ECO:0000256" key="1">
    <source>
        <dbReference type="SAM" id="MobiDB-lite"/>
    </source>
</evidence>
<feature type="region of interest" description="Disordered" evidence="1">
    <location>
        <begin position="36"/>
        <end position="57"/>
    </location>
</feature>
<evidence type="ECO:0000313" key="3">
    <source>
        <dbReference type="EMBL" id="CAK7945273.1"/>
    </source>
</evidence>
<organism evidence="3 4">
    <name type="scientific">Peronospora matthiolae</name>
    <dbReference type="NCBI Taxonomy" id="2874970"/>
    <lineage>
        <taxon>Eukaryota</taxon>
        <taxon>Sar</taxon>
        <taxon>Stramenopiles</taxon>
        <taxon>Oomycota</taxon>
        <taxon>Peronosporomycetes</taxon>
        <taxon>Peronosporales</taxon>
        <taxon>Peronosporaceae</taxon>
        <taxon>Peronospora</taxon>
    </lineage>
</organism>
<evidence type="ECO:0000256" key="2">
    <source>
        <dbReference type="SAM" id="SignalP"/>
    </source>
</evidence>
<proteinExistence type="predicted"/>
<dbReference type="Proteomes" id="UP001162060">
    <property type="component" value="Unassembled WGS sequence"/>
</dbReference>
<protein>
    <recommendedName>
        <fullName evidence="5">RxLR effector protein</fullName>
    </recommendedName>
</protein>
<reference evidence="3" key="1">
    <citation type="submission" date="2024-01" db="EMBL/GenBank/DDBJ databases">
        <authorList>
            <person name="Webb A."/>
        </authorList>
    </citation>
    <scope>NUCLEOTIDE SEQUENCE</scope>
    <source>
        <strain evidence="3">Pm1</strain>
    </source>
</reference>
<dbReference type="EMBL" id="CAKLBY020000320">
    <property type="protein sequence ID" value="CAK7945273.1"/>
    <property type="molecule type" value="Genomic_DNA"/>
</dbReference>